<evidence type="ECO:0000313" key="2">
    <source>
        <dbReference type="EMBL" id="KAF0710852.1"/>
    </source>
</evidence>
<dbReference type="AlphaFoldDB" id="A0A6G0VXQ7"/>
<accession>A0A6G0VXQ7</accession>
<proteinExistence type="predicted"/>
<keyword evidence="3" id="KW-1185">Reference proteome</keyword>
<reference evidence="2 3" key="1">
    <citation type="submission" date="2019-08" db="EMBL/GenBank/DDBJ databases">
        <title>Whole genome of Aphis craccivora.</title>
        <authorList>
            <person name="Voronova N.V."/>
            <person name="Shulinski R.S."/>
            <person name="Bandarenka Y.V."/>
            <person name="Zhorov D.G."/>
            <person name="Warner D."/>
        </authorList>
    </citation>
    <scope>NUCLEOTIDE SEQUENCE [LARGE SCALE GENOMIC DNA]</scope>
    <source>
        <strain evidence="2">180601</strain>
        <tissue evidence="2">Whole Body</tissue>
    </source>
</reference>
<dbReference type="EMBL" id="VUJU01011504">
    <property type="protein sequence ID" value="KAF0710852.1"/>
    <property type="molecule type" value="Genomic_DNA"/>
</dbReference>
<dbReference type="InterPro" id="IPR008906">
    <property type="entry name" value="HATC_C_dom"/>
</dbReference>
<dbReference type="SUPFAM" id="SSF53098">
    <property type="entry name" value="Ribonuclease H-like"/>
    <property type="match status" value="1"/>
</dbReference>
<dbReference type="Proteomes" id="UP000478052">
    <property type="component" value="Unassembled WGS sequence"/>
</dbReference>
<gene>
    <name evidence="2" type="ORF">FWK35_00036059</name>
</gene>
<dbReference type="PANTHER" id="PTHR46289">
    <property type="entry name" value="52 KDA REPRESSOR OF THE INHIBITOR OF THE PROTEIN KINASE-LIKE PROTEIN-RELATED"/>
    <property type="match status" value="1"/>
</dbReference>
<dbReference type="PANTHER" id="PTHR46289:SF14">
    <property type="entry name" value="DUF4371 DOMAIN-CONTAINING PROTEIN"/>
    <property type="match status" value="1"/>
</dbReference>
<dbReference type="OrthoDB" id="6625022at2759"/>
<feature type="domain" description="HAT C-terminal dimerisation" evidence="1">
    <location>
        <begin position="5"/>
        <end position="53"/>
    </location>
</feature>
<dbReference type="GO" id="GO:0046983">
    <property type="term" value="F:protein dimerization activity"/>
    <property type="evidence" value="ECO:0007669"/>
    <property type="project" value="InterPro"/>
</dbReference>
<dbReference type="InterPro" id="IPR052958">
    <property type="entry name" value="IFN-induced_PKR_regulator"/>
</dbReference>
<dbReference type="Pfam" id="PF05699">
    <property type="entry name" value="Dimer_Tnp_hAT"/>
    <property type="match status" value="1"/>
</dbReference>
<name>A0A6G0VXQ7_APHCR</name>
<evidence type="ECO:0000313" key="3">
    <source>
        <dbReference type="Proteomes" id="UP000478052"/>
    </source>
</evidence>
<organism evidence="2 3">
    <name type="scientific">Aphis craccivora</name>
    <name type="common">Cowpea aphid</name>
    <dbReference type="NCBI Taxonomy" id="307492"/>
    <lineage>
        <taxon>Eukaryota</taxon>
        <taxon>Metazoa</taxon>
        <taxon>Ecdysozoa</taxon>
        <taxon>Arthropoda</taxon>
        <taxon>Hexapoda</taxon>
        <taxon>Insecta</taxon>
        <taxon>Pterygota</taxon>
        <taxon>Neoptera</taxon>
        <taxon>Paraneoptera</taxon>
        <taxon>Hemiptera</taxon>
        <taxon>Sternorrhyncha</taxon>
        <taxon>Aphidomorpha</taxon>
        <taxon>Aphidoidea</taxon>
        <taxon>Aphididae</taxon>
        <taxon>Aphidini</taxon>
        <taxon>Aphis</taxon>
        <taxon>Aphis</taxon>
    </lineage>
</organism>
<sequence>MKTLLQLFATIPVTTASAERSFSSLRRLKNYLRSTMGQERLNSLAVLNIHKNIPINIDEVINIFSRSSRKIKTEDWSI</sequence>
<evidence type="ECO:0000259" key="1">
    <source>
        <dbReference type="Pfam" id="PF05699"/>
    </source>
</evidence>
<protein>
    <submittedName>
        <fullName evidence="2">52 kDa repressor of the inhibitor of the protein kinase-like</fullName>
    </submittedName>
</protein>
<comment type="caution">
    <text evidence="2">The sequence shown here is derived from an EMBL/GenBank/DDBJ whole genome shotgun (WGS) entry which is preliminary data.</text>
</comment>
<dbReference type="InterPro" id="IPR012337">
    <property type="entry name" value="RNaseH-like_sf"/>
</dbReference>